<dbReference type="AlphaFoldDB" id="A0A7Z0LY62"/>
<evidence type="ECO:0000313" key="1">
    <source>
        <dbReference type="EMBL" id="NYS80500.1"/>
    </source>
</evidence>
<evidence type="ECO:0000313" key="2">
    <source>
        <dbReference type="Proteomes" id="UP000526892"/>
    </source>
</evidence>
<reference evidence="1 2" key="1">
    <citation type="journal article" date="2003" name="Extremophiles">
        <title>Halomonas glaciei sp. nov. isolated from fast ice of Adelie Land, Antarctica.</title>
        <authorList>
            <person name="Reddy G.S."/>
            <person name="Raghavan P.U."/>
            <person name="Sarita N.B."/>
            <person name="Prakash J.S."/>
            <person name="Nagesh N."/>
            <person name="Delille D."/>
            <person name="Shivaji S."/>
        </authorList>
    </citation>
    <scope>NUCLEOTIDE SEQUENCE [LARGE SCALE GENOMIC DNA]</scope>
    <source>
        <strain evidence="1 2">DD39</strain>
    </source>
</reference>
<dbReference type="Proteomes" id="UP000526892">
    <property type="component" value="Unassembled WGS sequence"/>
</dbReference>
<dbReference type="EMBL" id="JACCDE010000062">
    <property type="protein sequence ID" value="NYS80500.1"/>
    <property type="molecule type" value="Genomic_DNA"/>
</dbReference>
<keyword evidence="2" id="KW-1185">Reference proteome</keyword>
<sequence length="119" mass="12708">MSIGILSTVIQAIDEAQMEARAEQHTMVNVRPGEKVSSMLDLVAELSGKSATGLVSEALSSHLQTYAAASFEYADSIMEAAEQALKQDGMLQPGSALELLEKADVITVQTGLKDKRPML</sequence>
<accession>A0A7Z0LY62</accession>
<name>A0A7Z0LY62_9GAMM</name>
<organism evidence="1 2">
    <name type="scientific">Vreelandella glaciei</name>
    <dbReference type="NCBI Taxonomy" id="186761"/>
    <lineage>
        <taxon>Bacteria</taxon>
        <taxon>Pseudomonadati</taxon>
        <taxon>Pseudomonadota</taxon>
        <taxon>Gammaproteobacteria</taxon>
        <taxon>Oceanospirillales</taxon>
        <taxon>Halomonadaceae</taxon>
        <taxon>Vreelandella</taxon>
    </lineage>
</organism>
<dbReference type="RefSeq" id="WP_179917418.1">
    <property type="nucleotide sequence ID" value="NZ_JACCDE010000062.1"/>
</dbReference>
<protein>
    <submittedName>
        <fullName evidence="1">Uncharacterized protein</fullName>
    </submittedName>
</protein>
<comment type="caution">
    <text evidence="1">The sequence shown here is derived from an EMBL/GenBank/DDBJ whole genome shotgun (WGS) entry which is preliminary data.</text>
</comment>
<proteinExistence type="predicted"/>
<gene>
    <name evidence="1" type="ORF">HZS80_22855</name>
</gene>